<name>A0A0B0IPP9_9BACI</name>
<dbReference type="RefSeq" id="WP_034625318.1">
    <property type="nucleotide sequence ID" value="NZ_JRJU01000001.1"/>
</dbReference>
<comment type="caution">
    <text evidence="2">The sequence shown here is derived from an EMBL/GenBank/DDBJ whole genome shotgun (WGS) entry which is preliminary data.</text>
</comment>
<protein>
    <submittedName>
        <fullName evidence="2">Uncharacterized protein</fullName>
    </submittedName>
</protein>
<proteinExistence type="predicted"/>
<feature type="transmembrane region" description="Helical" evidence="1">
    <location>
        <begin position="42"/>
        <end position="61"/>
    </location>
</feature>
<keyword evidence="1" id="KW-0812">Transmembrane</keyword>
<accession>A0A0B0IPP9</accession>
<gene>
    <name evidence="2" type="ORF">LQ50_01800</name>
</gene>
<evidence type="ECO:0000313" key="2">
    <source>
        <dbReference type="EMBL" id="KHF42044.1"/>
    </source>
</evidence>
<keyword evidence="3" id="KW-1185">Reference proteome</keyword>
<sequence length="62" mass="6769">MEALILLMVSVCLLSLYGLIYVTLRLIGNAGSYEKSQFRSSLLVMLVLLIISGVSATFLIMS</sequence>
<organism evidence="2 3">
    <name type="scientific">Halalkalibacter okhensis</name>
    <dbReference type="NCBI Taxonomy" id="333138"/>
    <lineage>
        <taxon>Bacteria</taxon>
        <taxon>Bacillati</taxon>
        <taxon>Bacillota</taxon>
        <taxon>Bacilli</taxon>
        <taxon>Bacillales</taxon>
        <taxon>Bacillaceae</taxon>
        <taxon>Halalkalibacter</taxon>
    </lineage>
</organism>
<keyword evidence="1" id="KW-1133">Transmembrane helix</keyword>
<reference evidence="2 3" key="1">
    <citation type="submission" date="2014-09" db="EMBL/GenBank/DDBJ databases">
        <title>Genome sequencing and annotation of Bacillus Okhensis strain Kh10-101T.</title>
        <authorList>
            <person name="Prakash J.S."/>
        </authorList>
    </citation>
    <scope>NUCLEOTIDE SEQUENCE [LARGE SCALE GENOMIC DNA]</scope>
    <source>
        <strain evidence="3">Kh10-101T</strain>
    </source>
</reference>
<dbReference type="Proteomes" id="UP000030832">
    <property type="component" value="Unassembled WGS sequence"/>
</dbReference>
<evidence type="ECO:0000256" key="1">
    <source>
        <dbReference type="SAM" id="Phobius"/>
    </source>
</evidence>
<dbReference type="EMBL" id="JRJU01000001">
    <property type="protein sequence ID" value="KHF42044.1"/>
    <property type="molecule type" value="Genomic_DNA"/>
</dbReference>
<dbReference type="AlphaFoldDB" id="A0A0B0IPP9"/>
<evidence type="ECO:0000313" key="3">
    <source>
        <dbReference type="Proteomes" id="UP000030832"/>
    </source>
</evidence>
<keyword evidence="1" id="KW-0472">Membrane</keyword>